<dbReference type="GO" id="GO:0019509">
    <property type="term" value="P:L-methionine salvage from methylthioadenosine"/>
    <property type="evidence" value="ECO:0007669"/>
    <property type="project" value="TreeGrafter"/>
</dbReference>
<dbReference type="AlphaFoldDB" id="A0A447IUD1"/>
<dbReference type="InterPro" id="IPR000649">
    <property type="entry name" value="IF-2B-related"/>
</dbReference>
<evidence type="ECO:0000313" key="2">
    <source>
        <dbReference type="EMBL" id="VDS11097.1"/>
    </source>
</evidence>
<dbReference type="EMBL" id="LR131709">
    <property type="protein sequence ID" value="VDS11097.1"/>
    <property type="molecule type" value="Genomic_DNA"/>
</dbReference>
<reference evidence="2" key="1">
    <citation type="submission" date="2018-12" db="EMBL/GenBank/DDBJ databases">
        <authorList>
            <person name="Jaffe A."/>
        </authorList>
    </citation>
    <scope>NUCLEOTIDE SEQUENCE</scope>
</reference>
<keyword evidence="2" id="KW-0413">Isomerase</keyword>
<dbReference type="Gene3D" id="1.20.120.420">
    <property type="entry name" value="translation initiation factor eif-2b, domain 1"/>
    <property type="match status" value="1"/>
</dbReference>
<accession>A0A447IUD1</accession>
<dbReference type="EMBL" id="LR131720">
    <property type="protein sequence ID" value="VDS11108.1"/>
    <property type="molecule type" value="Genomic_DNA"/>
</dbReference>
<dbReference type="SUPFAM" id="SSF100950">
    <property type="entry name" value="NagB/RpiA/CoA transferase-like"/>
    <property type="match status" value="1"/>
</dbReference>
<dbReference type="Pfam" id="PF01008">
    <property type="entry name" value="IF-2B"/>
    <property type="match status" value="1"/>
</dbReference>
<protein>
    <submittedName>
        <fullName evidence="2">R15P Isomerase</fullName>
    </submittedName>
</protein>
<evidence type="ECO:0000256" key="1">
    <source>
        <dbReference type="RuleBase" id="RU003814"/>
    </source>
</evidence>
<dbReference type="PANTHER" id="PTHR43475:SF2">
    <property type="entry name" value="RIBOSE 1,5-BISPHOSPHATE ISOMERASE"/>
    <property type="match status" value="1"/>
</dbReference>
<dbReference type="Gene3D" id="3.40.50.10470">
    <property type="entry name" value="Translation initiation factor eif-2b, domain 2"/>
    <property type="match status" value="1"/>
</dbReference>
<dbReference type="PANTHER" id="PTHR43475">
    <property type="entry name" value="METHYLTHIORIBOSE-1-PHOSPHATE ISOMERASE"/>
    <property type="match status" value="1"/>
</dbReference>
<dbReference type="GO" id="GO:0046523">
    <property type="term" value="F:S-methyl-5-thioribose-1-phosphate isomerase activity"/>
    <property type="evidence" value="ECO:0007669"/>
    <property type="project" value="TreeGrafter"/>
</dbReference>
<sequence length="270" mass="31200">MNFNEIKRKIKNLEIQGANRVALAGILALTKKNRPNEILKLRPTEPALRNLVRFVTKDPKKNFPVAVHYMKEMKKRIAINGAKLIRNNSKIFTHCHSGSVIAVLKEVKKKNITVYCTESRPRFQGRMTAKELTNFGIKTIHFVDSAAETYLKECDLVLLGADSVEGAVRKVVFNKIGSMNIAMIAHYYRKPVYHVTSLLKYDYDRKTEMEFRDIKEIWERPPKKVKIMNPAFDAVPFKFIKGIVCEQGIFKPKKYAKRARKLIKNEAYLL</sequence>
<dbReference type="InterPro" id="IPR042529">
    <property type="entry name" value="IF_2B-like_C"/>
</dbReference>
<proteinExistence type="inferred from homology"/>
<dbReference type="InterPro" id="IPR027363">
    <property type="entry name" value="M1Pi_N"/>
</dbReference>
<dbReference type="EMBL" id="LR131713">
    <property type="protein sequence ID" value="VDS11101.1"/>
    <property type="molecule type" value="Genomic_DNA"/>
</dbReference>
<gene>
    <name evidence="2" type="primary">e2b2</name>
</gene>
<comment type="similarity">
    <text evidence="1">Belongs to the eIF-2B alpha/beta/delta subunits family.</text>
</comment>
<name>A0A447IUD1_9ARCH</name>
<dbReference type="InterPro" id="IPR037171">
    <property type="entry name" value="NagB/RpiA_transferase-like"/>
</dbReference>
<organism evidence="2">
    <name type="scientific">uncultured Candidatus Woesearchaeota archaeon</name>
    <dbReference type="NCBI Taxonomy" id="2014372"/>
    <lineage>
        <taxon>Archaea</taxon>
        <taxon>Candidatus Woesearchaeota</taxon>
        <taxon>environmental samples</taxon>
    </lineage>
</organism>